<accession>A0A921SUR1</accession>
<dbReference type="InterPro" id="IPR002780">
    <property type="entry name" value="Hyd_form_HypD"/>
</dbReference>
<dbReference type="GO" id="GO:0070025">
    <property type="term" value="F:carbon monoxide binding"/>
    <property type="evidence" value="ECO:0007669"/>
    <property type="project" value="TreeGrafter"/>
</dbReference>
<dbReference type="PANTHER" id="PTHR30149">
    <property type="entry name" value="HYDROGENASE PROTEIN ASSEMBLY PROTEIN HYPD"/>
    <property type="match status" value="1"/>
</dbReference>
<keyword evidence="2" id="KW-0479">Metal-binding</keyword>
<evidence type="ECO:0000256" key="2">
    <source>
        <dbReference type="ARBA" id="ARBA00022723"/>
    </source>
</evidence>
<dbReference type="RefSeq" id="WP_273305971.1">
    <property type="nucleotide sequence ID" value="NZ_DYUD01000017.1"/>
</dbReference>
<name>A0A921SUR1_9BACT</name>
<dbReference type="GO" id="GO:0005506">
    <property type="term" value="F:iron ion binding"/>
    <property type="evidence" value="ECO:0007669"/>
    <property type="project" value="TreeGrafter"/>
</dbReference>
<evidence type="ECO:0000313" key="4">
    <source>
        <dbReference type="EMBL" id="HJG88956.1"/>
    </source>
</evidence>
<dbReference type="PIRSF" id="PIRSF005622">
    <property type="entry name" value="Hydrgn_mat_hypD"/>
    <property type="match status" value="1"/>
</dbReference>
<dbReference type="EMBL" id="DYUD01000017">
    <property type="protein sequence ID" value="HJG88956.1"/>
    <property type="molecule type" value="Genomic_DNA"/>
</dbReference>
<dbReference type="InterPro" id="IPR042243">
    <property type="entry name" value="HypD_1"/>
</dbReference>
<dbReference type="Proteomes" id="UP000757103">
    <property type="component" value="Unassembled WGS sequence"/>
</dbReference>
<gene>
    <name evidence="4" type="primary">hypD</name>
    <name evidence="4" type="ORF">K8U91_05720</name>
</gene>
<dbReference type="GO" id="GO:0051539">
    <property type="term" value="F:4 iron, 4 sulfur cluster binding"/>
    <property type="evidence" value="ECO:0007669"/>
    <property type="project" value="TreeGrafter"/>
</dbReference>
<reference evidence="4" key="1">
    <citation type="journal article" date="2021" name="PeerJ">
        <title>Extensive microbial diversity within the chicken gut microbiome revealed by metagenomics and culture.</title>
        <authorList>
            <person name="Gilroy R."/>
            <person name="Ravi A."/>
            <person name="Getino M."/>
            <person name="Pursley I."/>
            <person name="Horton D.L."/>
            <person name="Alikhan N.F."/>
            <person name="Baker D."/>
            <person name="Gharbi K."/>
            <person name="Hall N."/>
            <person name="Watson M."/>
            <person name="Adriaenssens E.M."/>
            <person name="Foster-Nyarko E."/>
            <person name="Jarju S."/>
            <person name="Secka A."/>
            <person name="Antonio M."/>
            <person name="Oren A."/>
            <person name="Chaudhuri R.R."/>
            <person name="La Ragione R."/>
            <person name="Hildebrand F."/>
            <person name="Pallen M.J."/>
        </authorList>
    </citation>
    <scope>NUCLEOTIDE SEQUENCE</scope>
    <source>
        <strain evidence="4">CHK121-7720</strain>
    </source>
</reference>
<dbReference type="PANTHER" id="PTHR30149:SF0">
    <property type="entry name" value="HYDROGENASE MATURATION FACTOR HYPD"/>
    <property type="match status" value="1"/>
</dbReference>
<comment type="caution">
    <text evidence="4">The sequence shown here is derived from an EMBL/GenBank/DDBJ whole genome shotgun (WGS) entry which is preliminary data.</text>
</comment>
<proteinExistence type="inferred from homology"/>
<evidence type="ECO:0000313" key="5">
    <source>
        <dbReference type="Proteomes" id="UP000757103"/>
    </source>
</evidence>
<organism evidence="4 5">
    <name type="scientific">Barnesiella viscericola</name>
    <dbReference type="NCBI Taxonomy" id="397865"/>
    <lineage>
        <taxon>Bacteria</taxon>
        <taxon>Pseudomonadati</taxon>
        <taxon>Bacteroidota</taxon>
        <taxon>Bacteroidia</taxon>
        <taxon>Bacteroidales</taxon>
        <taxon>Barnesiellaceae</taxon>
        <taxon>Barnesiella</taxon>
    </lineage>
</organism>
<keyword evidence="3" id="KW-0408">Iron</keyword>
<dbReference type="InterPro" id="IPR042244">
    <property type="entry name" value="HypD_2_sf"/>
</dbReference>
<comment type="similarity">
    <text evidence="1">Belongs to the HypD family.</text>
</comment>
<dbReference type="AlphaFoldDB" id="A0A921SUR1"/>
<dbReference type="GO" id="GO:0051604">
    <property type="term" value="P:protein maturation"/>
    <property type="evidence" value="ECO:0007669"/>
    <property type="project" value="TreeGrafter"/>
</dbReference>
<dbReference type="Gene3D" id="6.10.20.100">
    <property type="match status" value="1"/>
</dbReference>
<evidence type="ECO:0000256" key="3">
    <source>
        <dbReference type="ARBA" id="ARBA00023004"/>
    </source>
</evidence>
<sequence>MWYDQPFRETRHLTALLRAIRQEAARPIRIMEVCGGQTYALSRYRIEELLPDTVQMIHGPGCPVCVTPAETVDQALAIARLPSTTLCSFGDMIRVPGSGGKSLQHLRTEGYDIRIVYSPLDALEMARENRNRQVVFFAIGFETTTPLYTLLLSQAVAERLENLSLLTSLFTLPAAIRFLTRDPECRTDALLAAGHVCSITGIEEYRQLSRQTRRPIAVTGFEPADLLYGIYRVIHLHNGGEAQVVNAYSRAVPPQGNEKARRETSRFFTPCDARWRGLGTIPGSGLKLRPAYEQYEARNRFHCTVSLPNDTTSCRAGEIMKGKISPRECPLFGRRCTPDSPMGPSMVSAEGACSAFYRYRTT</sequence>
<dbReference type="NCBIfam" id="TIGR00075">
    <property type="entry name" value="hypD"/>
    <property type="match status" value="1"/>
</dbReference>
<reference evidence="4" key="2">
    <citation type="submission" date="2021-09" db="EMBL/GenBank/DDBJ databases">
        <authorList>
            <person name="Gilroy R."/>
        </authorList>
    </citation>
    <scope>NUCLEOTIDE SEQUENCE</scope>
    <source>
        <strain evidence="4">CHK121-7720</strain>
    </source>
</reference>
<protein>
    <submittedName>
        <fullName evidence="4">Hydrogenase formation protein HypD</fullName>
    </submittedName>
</protein>
<evidence type="ECO:0000256" key="1">
    <source>
        <dbReference type="ARBA" id="ARBA00007888"/>
    </source>
</evidence>
<dbReference type="Pfam" id="PF01924">
    <property type="entry name" value="HypD"/>
    <property type="match status" value="1"/>
</dbReference>
<dbReference type="Gene3D" id="3.40.50.11740">
    <property type="entry name" value="HypD, alpha/beta domain 2"/>
    <property type="match status" value="2"/>
</dbReference>